<dbReference type="STRING" id="650891.SAMN05216203_1497"/>
<dbReference type="Gene3D" id="3.40.630.30">
    <property type="match status" value="1"/>
</dbReference>
<dbReference type="InterPro" id="IPR016181">
    <property type="entry name" value="Acyl_CoA_acyltransferase"/>
</dbReference>
<gene>
    <name evidence="1" type="ORF">SAMN05216203_1497</name>
</gene>
<dbReference type="SUPFAM" id="SSF55729">
    <property type="entry name" value="Acyl-CoA N-acyltransferases (Nat)"/>
    <property type="match status" value="1"/>
</dbReference>
<name>A0A1I6HSM8_9GAMM</name>
<dbReference type="Proteomes" id="UP000198644">
    <property type="component" value="Unassembled WGS sequence"/>
</dbReference>
<sequence>MAINLPNWLNLLEHGKDDLFRDLNDMESVLKETQQRIDDKSLSYEFMADDPTNGFFAVGDPHEELYTAVVFFELGGKQEVQTLVIFTNVNLMMPLRFTLGYAVAPKLRGQGRGLAAVNQSLEYFDRFLEKFGPSRRGEFTDQEVEVDVIVDQENLPSRKLAEKIRPAKCAWQAANEERSRRPCEFFSMPLKATQARKRRPSLFA</sequence>
<organism evidence="1 2">
    <name type="scientific">Marinobacter daqiaonensis</name>
    <dbReference type="NCBI Taxonomy" id="650891"/>
    <lineage>
        <taxon>Bacteria</taxon>
        <taxon>Pseudomonadati</taxon>
        <taxon>Pseudomonadota</taxon>
        <taxon>Gammaproteobacteria</taxon>
        <taxon>Pseudomonadales</taxon>
        <taxon>Marinobacteraceae</taxon>
        <taxon>Marinobacter</taxon>
    </lineage>
</organism>
<reference evidence="1 2" key="1">
    <citation type="submission" date="2016-10" db="EMBL/GenBank/DDBJ databases">
        <authorList>
            <person name="de Groot N.N."/>
        </authorList>
    </citation>
    <scope>NUCLEOTIDE SEQUENCE [LARGE SCALE GENOMIC DNA]</scope>
    <source>
        <strain evidence="1 2">CGMCC 1.9167</strain>
    </source>
</reference>
<dbReference type="EMBL" id="FOYW01000001">
    <property type="protein sequence ID" value="SFR57434.1"/>
    <property type="molecule type" value="Genomic_DNA"/>
</dbReference>
<proteinExistence type="predicted"/>
<keyword evidence="2" id="KW-1185">Reference proteome</keyword>
<evidence type="ECO:0008006" key="3">
    <source>
        <dbReference type="Google" id="ProtNLM"/>
    </source>
</evidence>
<accession>A0A1I6HSM8</accession>
<protein>
    <recommendedName>
        <fullName evidence="3">N-acetyltransferase domain-containing protein</fullName>
    </recommendedName>
</protein>
<dbReference type="RefSeq" id="WP_092010292.1">
    <property type="nucleotide sequence ID" value="NZ_FOYW01000001.1"/>
</dbReference>
<evidence type="ECO:0000313" key="2">
    <source>
        <dbReference type="Proteomes" id="UP000198644"/>
    </source>
</evidence>
<dbReference type="AlphaFoldDB" id="A0A1I6HSM8"/>
<evidence type="ECO:0000313" key="1">
    <source>
        <dbReference type="EMBL" id="SFR57434.1"/>
    </source>
</evidence>